<reference evidence="1 2" key="1">
    <citation type="submission" date="2016-10" db="EMBL/GenBank/DDBJ databases">
        <authorList>
            <person name="Varghese N."/>
            <person name="Submissions S."/>
        </authorList>
    </citation>
    <scope>NUCLEOTIDE SEQUENCE [LARGE SCALE GENOMIC DNA]</scope>
    <source>
        <strain evidence="1 2">RHA_55</strain>
    </source>
</reference>
<evidence type="ECO:0000313" key="2">
    <source>
        <dbReference type="Proteomes" id="UP000198963"/>
    </source>
</evidence>
<name>A0A1H1RK81_9FLAO</name>
<accession>A0A1H1RK81</accession>
<dbReference type="EMBL" id="LT629774">
    <property type="protein sequence ID" value="SDS36108.1"/>
    <property type="molecule type" value="Genomic_DNA"/>
</dbReference>
<protein>
    <submittedName>
        <fullName evidence="1">Uncharacterized protein</fullName>
    </submittedName>
</protein>
<dbReference type="AlphaFoldDB" id="A0A1H1RK81"/>
<gene>
    <name evidence="1" type="ORF">SAMN04489797_1436</name>
</gene>
<sequence length="455" mass="51396">MKKNYIIFFIPFLILFSCGSDDGFTPLPIETTADSITILQNSEIEIFIFLNDFNIPSLGELSISQPTKGNVTIVDPNTTPNNPSDDYILYTANPNEVGVDSFEYTICSSVGDGDCKTEIVTITITTSSSVLYDLENMPFSTLSEYQFFEGDLKNLQPTSGVVPYTLNATLFSDYAKKKRFVWMPNNSKASFINENELLEFPTGTILIKNFYYDNVLPENTTQILETRLLIKKQEGWRFANYAWNEEQSEAVLDMNGSYVDLQWEQNGVTKSVEYRIPSEAECHTCHKVSEIANPIGPKPRNLNLSYEYSDGMANQLEKLVSLGYLENTLPELISRIPDYNDNSFTYEERVRAYLDINCAHCHSESTHCSYRPMRLDFISTEDLTNIGVCVEADTDLGFGLGHIVEPGDARNSVMHFRISAIAPSTRMPLLARTIVHTEGVQLIEEWINSLDINCN</sequence>
<dbReference type="Pfam" id="PF17963">
    <property type="entry name" value="Big_9"/>
    <property type="match status" value="1"/>
</dbReference>
<dbReference type="Gene3D" id="2.60.40.3440">
    <property type="match status" value="1"/>
</dbReference>
<evidence type="ECO:0000313" key="1">
    <source>
        <dbReference type="EMBL" id="SDS36108.1"/>
    </source>
</evidence>
<dbReference type="STRING" id="1249933.SAMN04489797_1436"/>
<dbReference type="Proteomes" id="UP000198963">
    <property type="component" value="Chromosome I"/>
</dbReference>
<dbReference type="PROSITE" id="PS51257">
    <property type="entry name" value="PROKAR_LIPOPROTEIN"/>
    <property type="match status" value="1"/>
</dbReference>
<keyword evidence="2" id="KW-1185">Reference proteome</keyword>
<dbReference type="RefSeq" id="WP_092445664.1">
    <property type="nucleotide sequence ID" value="NZ_LT629774.1"/>
</dbReference>
<organism evidence="1 2">
    <name type="scientific">Winogradskyella sediminis</name>
    <dbReference type="NCBI Taxonomy" id="1382466"/>
    <lineage>
        <taxon>Bacteria</taxon>
        <taxon>Pseudomonadati</taxon>
        <taxon>Bacteroidota</taxon>
        <taxon>Flavobacteriia</taxon>
        <taxon>Flavobacteriales</taxon>
        <taxon>Flavobacteriaceae</taxon>
        <taxon>Winogradskyella</taxon>
    </lineage>
</organism>
<proteinExistence type="predicted"/>